<proteinExistence type="inferred from homology"/>
<dbReference type="RefSeq" id="XP_018495137.1">
    <property type="nucleotide sequence ID" value="XM_018639621.1"/>
</dbReference>
<dbReference type="SUPFAM" id="SSF48208">
    <property type="entry name" value="Six-hairpin glycosidases"/>
    <property type="match status" value="1"/>
</dbReference>
<evidence type="ECO:0000256" key="8">
    <source>
        <dbReference type="ARBA" id="ARBA00022989"/>
    </source>
</evidence>
<keyword evidence="8 13" id="KW-1133">Transmembrane helix</keyword>
<dbReference type="GeneID" id="100901167"/>
<keyword evidence="5 13" id="KW-0378">Hydrolase</keyword>
<keyword evidence="11 13" id="KW-0326">Glycosidase</keyword>
<evidence type="ECO:0000256" key="10">
    <source>
        <dbReference type="ARBA" id="ARBA00023180"/>
    </source>
</evidence>
<comment type="catalytic activity">
    <reaction evidence="13">
        <text>N(4)-(alpha-D-Glc-(1-&gt;2)-alpha-D-Glc-(1-&gt;3)-alpha-D-Glc-(1-&gt;3)-alpha-D-Man-(1-&gt;2)-alpha-D-Man-(1-&gt;2)-alpha-D-Man-(1-&gt;3)-[alpha-D-Man-(1-&gt;2)-alpha-D-Man-(1-&gt;3)-[alpha-D-Man-(1-&gt;2)-alpha-D-Man-(1-&gt;6)]-alpha-D-Man-(1-&gt;6)]-beta-D-Man-(1-&gt;4)-beta-D-GlcNAc-(1-&gt;4)-beta-D-GlcNAc)-L-asparaginyl-[protein] + H2O = N(4)-(alpha-D-Glc-(1-&gt;3)-alpha-D-Glc-(1-&gt;3)-alpha-D-Man-(1-&gt;2)-alpha-D-Man-(1-&gt;2)-alpha-D-Man-(1-&gt;3)-[alpha-D-Man-(1-&gt;2)-alpha-D-Man-(1-&gt;3)-[alpha-D-Man-(1-&gt;2)-alpha-D-Man-(1-&gt;6)]-alpha-D-Man-(1-&gt;6)]-beta-D-Man-(1-&gt;4)-beta-D-GlcNAc-(1-&gt;4)-beta-D-GlcNAc)-L-asparaginyl-[protein] + beta-D-glucose</text>
        <dbReference type="Rhea" id="RHEA:55988"/>
        <dbReference type="Rhea" id="RHEA-COMP:12806"/>
        <dbReference type="Rhea" id="RHEA-COMP:14355"/>
        <dbReference type="ChEBI" id="CHEBI:15377"/>
        <dbReference type="ChEBI" id="CHEBI:15903"/>
        <dbReference type="ChEBI" id="CHEBI:59082"/>
        <dbReference type="ChEBI" id="CHEBI:132537"/>
        <dbReference type="EC" id="3.2.1.106"/>
    </reaction>
</comment>
<evidence type="ECO:0000313" key="17">
    <source>
        <dbReference type="Proteomes" id="UP000694867"/>
    </source>
</evidence>
<dbReference type="InterPro" id="IPR012341">
    <property type="entry name" value="6hp_glycosidase-like_sf"/>
</dbReference>
<evidence type="ECO:0000256" key="12">
    <source>
        <dbReference type="ARBA" id="ARBA00038888"/>
    </source>
</evidence>
<keyword evidence="10" id="KW-0325">Glycoprotein</keyword>
<accession>A0AAJ7L465</accession>
<feature type="region of interest" description="Disordered" evidence="14">
    <location>
        <begin position="528"/>
        <end position="553"/>
    </location>
</feature>
<feature type="transmembrane region" description="Helical" evidence="13">
    <location>
        <begin position="24"/>
        <end position="43"/>
    </location>
</feature>
<protein>
    <recommendedName>
        <fullName evidence="12 13">Mannosyl-oligosaccharide glucosidase</fullName>
        <ecNumber evidence="12 13">3.2.1.106</ecNumber>
    </recommendedName>
</protein>
<comment type="function">
    <text evidence="13">Cleaves the distal alpha 1,2-linked glucose residue from the Glc(3)Man(9)GlcNAc(2) oligosaccharide precursor.</text>
</comment>
<dbReference type="GO" id="GO:0009311">
    <property type="term" value="P:oligosaccharide metabolic process"/>
    <property type="evidence" value="ECO:0007669"/>
    <property type="project" value="UniProtKB-UniRule"/>
</dbReference>
<dbReference type="Pfam" id="PF16923">
    <property type="entry name" value="Glyco_hydro_63N"/>
    <property type="match status" value="1"/>
</dbReference>
<evidence type="ECO:0000256" key="7">
    <source>
        <dbReference type="ARBA" id="ARBA00022968"/>
    </source>
</evidence>
<evidence type="ECO:0000256" key="1">
    <source>
        <dbReference type="ARBA" id="ARBA00004648"/>
    </source>
</evidence>
<dbReference type="Proteomes" id="UP000694867">
    <property type="component" value="Unplaced"/>
</dbReference>
<dbReference type="GO" id="GO:0004573">
    <property type="term" value="F:Glc3Man9GlcNAc2 oligosaccharide glucosidase activity"/>
    <property type="evidence" value="ECO:0007669"/>
    <property type="project" value="UniProtKB-UniRule"/>
</dbReference>
<organism evidence="17 18">
    <name type="scientific">Galendromus occidentalis</name>
    <name type="common">western predatory mite</name>
    <dbReference type="NCBI Taxonomy" id="34638"/>
    <lineage>
        <taxon>Eukaryota</taxon>
        <taxon>Metazoa</taxon>
        <taxon>Ecdysozoa</taxon>
        <taxon>Arthropoda</taxon>
        <taxon>Chelicerata</taxon>
        <taxon>Arachnida</taxon>
        <taxon>Acari</taxon>
        <taxon>Parasitiformes</taxon>
        <taxon>Mesostigmata</taxon>
        <taxon>Gamasina</taxon>
        <taxon>Phytoseioidea</taxon>
        <taxon>Phytoseiidae</taxon>
        <taxon>Typhlodrominae</taxon>
        <taxon>Galendromus</taxon>
    </lineage>
</organism>
<evidence type="ECO:0000256" key="2">
    <source>
        <dbReference type="ARBA" id="ARBA00004740"/>
    </source>
</evidence>
<dbReference type="InterPro" id="IPR038518">
    <property type="entry name" value="Glyco_hydro_63N_sf"/>
</dbReference>
<evidence type="ECO:0000259" key="15">
    <source>
        <dbReference type="Pfam" id="PF03200"/>
    </source>
</evidence>
<evidence type="ECO:0000256" key="11">
    <source>
        <dbReference type="ARBA" id="ARBA00023295"/>
    </source>
</evidence>
<dbReference type="Pfam" id="PF03200">
    <property type="entry name" value="Glyco_hydro_63"/>
    <property type="match status" value="1"/>
</dbReference>
<evidence type="ECO:0000256" key="4">
    <source>
        <dbReference type="ARBA" id="ARBA00022692"/>
    </source>
</evidence>
<name>A0AAJ7L465_9ACAR</name>
<keyword evidence="17" id="KW-1185">Reference proteome</keyword>
<dbReference type="InterPro" id="IPR031631">
    <property type="entry name" value="Glyco_hydro_63N"/>
</dbReference>
<dbReference type="InterPro" id="IPR031335">
    <property type="entry name" value="Glyco_hydro_63_C"/>
</dbReference>
<dbReference type="InterPro" id="IPR008928">
    <property type="entry name" value="6-hairpin_glycosidase_sf"/>
</dbReference>
<dbReference type="AlphaFoldDB" id="A0AAJ7L465"/>
<dbReference type="GO" id="GO:0005789">
    <property type="term" value="C:endoplasmic reticulum membrane"/>
    <property type="evidence" value="ECO:0007669"/>
    <property type="project" value="UniProtKB-SubCell"/>
</dbReference>
<keyword evidence="7" id="KW-0735">Signal-anchor</keyword>
<comment type="subcellular location">
    <subcellularLocation>
        <location evidence="1 13">Endoplasmic reticulum membrane</location>
        <topology evidence="1 13">Single-pass type II membrane protein</topology>
    </subcellularLocation>
</comment>
<feature type="domain" description="Glycosyl hydrolase family 63 C-terminal" evidence="15">
    <location>
        <begin position="319"/>
        <end position="803"/>
    </location>
</feature>
<keyword evidence="6 13" id="KW-0256">Endoplasmic reticulum</keyword>
<dbReference type="Gene3D" id="1.50.10.10">
    <property type="match status" value="1"/>
</dbReference>
<sequence>MSVEREENYPPIGKIGLWDSKFKLFMGSNVLIFAVVIGYLSVLHQKEADVITPLNAPHMVTKSGLAVPERYWGSYRSNLYFGMKNRHPDPLNFGLMWFNQKPSANSLNVRHWCSQRDGLQRYSWLKHDGVNFGEQTIIDGNLNITTSFVKRRGLRGGEWTARISVEPVKVPPPKVARDPEPMSLFFYAMADIETHNLSVNLIEKTRVESIQGSSPDIGRWRLRFLGDGNDPMKYSYLSTVVPGPEDIIETLHRTVRAVKLPNHPVKLFFLEGKVFIPDDPVKEPNFVTTQVTVTPPYTMEVLFQNVESDLDREIDNELQGEVYTKELELHKAKFDAKFDSLFHLKEKYKPEDVQTAKAVLSNMVGSIGYFHGRSLVKGPDNREVVLYWPASLYTAVPSRSFFPRGFLWDEGFHNLLISKWNPEISKDIISHWLDLMNKNGWIPREQILGEEAKAAVPREFIVQRSTNANPPTLFLAVQTLLNMMKAREIPDDLEFVRRAYPRLQAIYEYFEREQNGVEDTTYRWRGRDPDARTELNPKTLASGLDDFPRASHPTDEERHIDLRCWVALMAEVLADIGQKLELPESLHKQYREKQEVLSNNDLLNKLHWSEDAKQYSDYGLHTDDVMLVKQKSKPGEPPLPMVRYTIKAPRKRFVNQLGYVSLFPLIMRLLDPDSPQLREILQGLDDPKTMWTDYGLRSLSQTSKLYNTRNTEHDPPYWRGNIWININFLVIRGLRHYATIDGPHKALAGSLCDRLRANVVNNVLKEYSRTGFIWENYDDFSGKGHGSHPFTGWSALVVLLMGEQY</sequence>
<dbReference type="EC" id="3.2.1.106" evidence="12 13"/>
<keyword evidence="9 13" id="KW-0472">Membrane</keyword>
<dbReference type="KEGG" id="goe:100901167"/>
<dbReference type="FunFam" id="1.50.10.10:FF:000009">
    <property type="entry name" value="mannosyl-oligosaccharide glucosidase"/>
    <property type="match status" value="1"/>
</dbReference>
<dbReference type="CTD" id="32073"/>
<comment type="similarity">
    <text evidence="3 13">Belongs to the glycosyl hydrolase 63 family.</text>
</comment>
<dbReference type="GO" id="GO:0006487">
    <property type="term" value="P:protein N-linked glycosylation"/>
    <property type="evidence" value="ECO:0007669"/>
    <property type="project" value="UniProtKB-UniRule"/>
</dbReference>
<dbReference type="PANTHER" id="PTHR10412:SF11">
    <property type="entry name" value="MANNOSYL-OLIGOSACCHARIDE GLUCOSIDASE"/>
    <property type="match status" value="1"/>
</dbReference>
<evidence type="ECO:0000256" key="14">
    <source>
        <dbReference type="SAM" id="MobiDB-lite"/>
    </source>
</evidence>
<evidence type="ECO:0000256" key="6">
    <source>
        <dbReference type="ARBA" id="ARBA00022824"/>
    </source>
</evidence>
<feature type="domain" description="Glycosyl hydrolase family 63 N-terminal" evidence="16">
    <location>
        <begin position="71"/>
        <end position="225"/>
    </location>
</feature>
<dbReference type="Gene3D" id="2.70.98.110">
    <property type="entry name" value="Glycosyl hydrolase family 63, N-terminal domain"/>
    <property type="match status" value="1"/>
</dbReference>
<evidence type="ECO:0000256" key="5">
    <source>
        <dbReference type="ARBA" id="ARBA00022801"/>
    </source>
</evidence>
<evidence type="ECO:0000256" key="9">
    <source>
        <dbReference type="ARBA" id="ARBA00023136"/>
    </source>
</evidence>
<evidence type="ECO:0000259" key="16">
    <source>
        <dbReference type="Pfam" id="PF16923"/>
    </source>
</evidence>
<keyword evidence="4 13" id="KW-0812">Transmembrane</keyword>
<gene>
    <name evidence="18" type="primary">LOC100901167</name>
</gene>
<evidence type="ECO:0000256" key="13">
    <source>
        <dbReference type="RuleBase" id="RU368089"/>
    </source>
</evidence>
<comment type="pathway">
    <text evidence="2">Glycan metabolism; N-glycan degradation.</text>
</comment>
<reference evidence="18" key="1">
    <citation type="submission" date="2025-08" db="UniProtKB">
        <authorList>
            <consortium name="RefSeq"/>
        </authorList>
    </citation>
    <scope>IDENTIFICATION</scope>
</reference>
<dbReference type="PANTHER" id="PTHR10412">
    <property type="entry name" value="MANNOSYL-OLIGOSACCHARIDE GLUCOSIDASE"/>
    <property type="match status" value="1"/>
</dbReference>
<evidence type="ECO:0000256" key="3">
    <source>
        <dbReference type="ARBA" id="ARBA00010833"/>
    </source>
</evidence>
<dbReference type="InterPro" id="IPR004888">
    <property type="entry name" value="Glycoside_hydrolase_63"/>
</dbReference>
<evidence type="ECO:0000313" key="18">
    <source>
        <dbReference type="RefSeq" id="XP_018495137.1"/>
    </source>
</evidence>